<feature type="compositionally biased region" description="Basic and acidic residues" evidence="1">
    <location>
        <begin position="190"/>
        <end position="201"/>
    </location>
</feature>
<reference evidence="2" key="2">
    <citation type="journal article" date="2023" name="Science">
        <title>Genomic signatures of disease resistance in endangered staghorn corals.</title>
        <authorList>
            <person name="Vollmer S.V."/>
            <person name="Selwyn J.D."/>
            <person name="Despard B.A."/>
            <person name="Roesel C.L."/>
        </authorList>
    </citation>
    <scope>NUCLEOTIDE SEQUENCE</scope>
    <source>
        <strain evidence="2">K2</strain>
    </source>
</reference>
<dbReference type="AlphaFoldDB" id="A0AAD9PYT5"/>
<keyword evidence="3" id="KW-1185">Reference proteome</keyword>
<evidence type="ECO:0000313" key="2">
    <source>
        <dbReference type="EMBL" id="KAK2551662.1"/>
    </source>
</evidence>
<organism evidence="2 3">
    <name type="scientific">Acropora cervicornis</name>
    <name type="common">Staghorn coral</name>
    <dbReference type="NCBI Taxonomy" id="6130"/>
    <lineage>
        <taxon>Eukaryota</taxon>
        <taxon>Metazoa</taxon>
        <taxon>Cnidaria</taxon>
        <taxon>Anthozoa</taxon>
        <taxon>Hexacorallia</taxon>
        <taxon>Scleractinia</taxon>
        <taxon>Astrocoeniina</taxon>
        <taxon>Acroporidae</taxon>
        <taxon>Acropora</taxon>
    </lineage>
</organism>
<proteinExistence type="predicted"/>
<protein>
    <submittedName>
        <fullName evidence="2">Uncharacterized protein</fullName>
    </submittedName>
</protein>
<name>A0AAD9PYT5_ACRCE</name>
<feature type="region of interest" description="Disordered" evidence="1">
    <location>
        <begin position="160"/>
        <end position="201"/>
    </location>
</feature>
<accession>A0AAD9PYT5</accession>
<comment type="caution">
    <text evidence="2">The sequence shown here is derived from an EMBL/GenBank/DDBJ whole genome shotgun (WGS) entry which is preliminary data.</text>
</comment>
<evidence type="ECO:0000256" key="1">
    <source>
        <dbReference type="SAM" id="MobiDB-lite"/>
    </source>
</evidence>
<dbReference type="Proteomes" id="UP001249851">
    <property type="component" value="Unassembled WGS sequence"/>
</dbReference>
<sequence length="201" mass="22461">MNKLEAFDDASSSGYEVVVYLVIKSGISTQVRLIASKTRKENPADLASRGVNLLSLGSSALWWSGPTWISSQEEVREVEDVSEMITPPPESVKEMKVQTTRDLEESASLLVANTPELGIAHIINCEDYSDFSKLCIVTAYVIRFVKNIKIMYVRKEPESVTEDVASVKEGNPEGDQDRKPSRPWRQAARAGEERRRLPTNC</sequence>
<evidence type="ECO:0000313" key="3">
    <source>
        <dbReference type="Proteomes" id="UP001249851"/>
    </source>
</evidence>
<reference evidence="2" key="1">
    <citation type="journal article" date="2023" name="G3 (Bethesda)">
        <title>Whole genome assembly and annotation of the endangered Caribbean coral Acropora cervicornis.</title>
        <authorList>
            <person name="Selwyn J.D."/>
            <person name="Vollmer S.V."/>
        </authorList>
    </citation>
    <scope>NUCLEOTIDE SEQUENCE</scope>
    <source>
        <strain evidence="2">K2</strain>
    </source>
</reference>
<dbReference type="EMBL" id="JARQWQ010000095">
    <property type="protein sequence ID" value="KAK2551662.1"/>
    <property type="molecule type" value="Genomic_DNA"/>
</dbReference>
<gene>
    <name evidence="2" type="ORF">P5673_027445</name>
</gene>